<gene>
    <name evidence="1" type="ORF">GCM10010326_14500</name>
</gene>
<evidence type="ECO:0000313" key="1">
    <source>
        <dbReference type="EMBL" id="GGY22370.1"/>
    </source>
</evidence>
<organism evidence="1 2">
    <name type="scientific">Streptomyces xanthochromogenes</name>
    <dbReference type="NCBI Taxonomy" id="67384"/>
    <lineage>
        <taxon>Bacteria</taxon>
        <taxon>Bacillati</taxon>
        <taxon>Actinomycetota</taxon>
        <taxon>Actinomycetes</taxon>
        <taxon>Kitasatosporales</taxon>
        <taxon>Streptomycetaceae</taxon>
        <taxon>Streptomyces</taxon>
    </lineage>
</organism>
<name>A0ABQ2ZPY3_9ACTN</name>
<proteinExistence type="predicted"/>
<dbReference type="Proteomes" id="UP000600946">
    <property type="component" value="Unassembled WGS sequence"/>
</dbReference>
<sequence length="115" mass="12088">MTDRPWVVRDGPALGILIATRSPLADRLRAGSRILVGEGTTALRGRAVFLDAEGSVRYRIAVVDKYGLPAALGLARSRLRHGLAGTVGVRLVLGAGAGGPVVGSAWRPNWSYSLN</sequence>
<protein>
    <submittedName>
        <fullName evidence="1">Uncharacterized protein</fullName>
    </submittedName>
</protein>
<comment type="caution">
    <text evidence="1">The sequence shown here is derived from an EMBL/GenBank/DDBJ whole genome shotgun (WGS) entry which is preliminary data.</text>
</comment>
<accession>A0ABQ2ZPY3</accession>
<dbReference type="EMBL" id="BMUU01000002">
    <property type="protein sequence ID" value="GGY22370.1"/>
    <property type="molecule type" value="Genomic_DNA"/>
</dbReference>
<keyword evidence="2" id="KW-1185">Reference proteome</keyword>
<reference evidence="2" key="1">
    <citation type="journal article" date="2019" name="Int. J. Syst. Evol. Microbiol.">
        <title>The Global Catalogue of Microorganisms (GCM) 10K type strain sequencing project: providing services to taxonomists for standard genome sequencing and annotation.</title>
        <authorList>
            <consortium name="The Broad Institute Genomics Platform"/>
            <consortium name="The Broad Institute Genome Sequencing Center for Infectious Disease"/>
            <person name="Wu L."/>
            <person name="Ma J."/>
        </authorList>
    </citation>
    <scope>NUCLEOTIDE SEQUENCE [LARGE SCALE GENOMIC DNA]</scope>
    <source>
        <strain evidence="2">JCM 4594</strain>
    </source>
</reference>
<evidence type="ECO:0000313" key="2">
    <source>
        <dbReference type="Proteomes" id="UP000600946"/>
    </source>
</evidence>